<keyword evidence="3" id="KW-1185">Reference proteome</keyword>
<reference evidence="2 3" key="1">
    <citation type="submission" date="2014-03" db="EMBL/GenBank/DDBJ databases">
        <title>Draft genome sequence of Deinococcus phoenicis 1P10ME.</title>
        <authorList>
            <person name="Stepanov V.G."/>
            <person name="Vaishampayan P."/>
            <person name="Venkateswaran K."/>
            <person name="Fox G.E."/>
        </authorList>
    </citation>
    <scope>NUCLEOTIDE SEQUENCE [LARGE SCALE GENOMIC DNA]</scope>
    <source>
        <strain evidence="2 3">1P10ME</strain>
    </source>
</reference>
<dbReference type="Proteomes" id="UP000020492">
    <property type="component" value="Unassembled WGS sequence"/>
</dbReference>
<name>A0A016QPH3_9DEIO</name>
<feature type="signal peptide" evidence="1">
    <location>
        <begin position="1"/>
        <end position="17"/>
    </location>
</feature>
<evidence type="ECO:0000256" key="1">
    <source>
        <dbReference type="SAM" id="SignalP"/>
    </source>
</evidence>
<evidence type="ECO:0000313" key="2">
    <source>
        <dbReference type="EMBL" id="EYB67664.1"/>
    </source>
</evidence>
<evidence type="ECO:0000313" key="3">
    <source>
        <dbReference type="Proteomes" id="UP000020492"/>
    </source>
</evidence>
<dbReference type="AlphaFoldDB" id="A0A016QPH3"/>
<proteinExistence type="predicted"/>
<sequence length="196" mass="21104">MKRVLFLLLGLLGFAHAQFTAPGISITPTTAQPAPLEVAHKVLVQPSKLETRLQTGYTTGTLNFTLFSEVNTEVVLKASDPRLVFRGSENGMLRLNAYTLQSVNFVALGAHSGTISVSNREGRVLETVPYTVAPAKTLNQSMSLYYTPGNNQGALSYSVSGNPQSPLDPRWSMNVNLNVRPNEGKVGGSVGLNVSW</sequence>
<dbReference type="STRING" id="1476583.DEIPH_ctg033orf0084"/>
<gene>
    <name evidence="2" type="ORF">DEIPH_ctg033orf0084</name>
</gene>
<dbReference type="EMBL" id="JHAC01000033">
    <property type="protein sequence ID" value="EYB67664.1"/>
    <property type="molecule type" value="Genomic_DNA"/>
</dbReference>
<organism evidence="2 3">
    <name type="scientific">Deinococcus phoenicis</name>
    <dbReference type="NCBI Taxonomy" id="1476583"/>
    <lineage>
        <taxon>Bacteria</taxon>
        <taxon>Thermotogati</taxon>
        <taxon>Deinococcota</taxon>
        <taxon>Deinococci</taxon>
        <taxon>Deinococcales</taxon>
        <taxon>Deinococcaceae</taxon>
        <taxon>Deinococcus</taxon>
    </lineage>
</organism>
<feature type="chain" id="PRO_5001488221" evidence="1">
    <location>
        <begin position="18"/>
        <end position="196"/>
    </location>
</feature>
<keyword evidence="1" id="KW-0732">Signal</keyword>
<dbReference type="OrthoDB" id="70262at2"/>
<comment type="caution">
    <text evidence="2">The sequence shown here is derived from an EMBL/GenBank/DDBJ whole genome shotgun (WGS) entry which is preliminary data.</text>
</comment>
<dbReference type="PATRIC" id="fig|1476583.3.peg.2237"/>
<protein>
    <submittedName>
        <fullName evidence="2">Uncharacterized protein</fullName>
    </submittedName>
</protein>
<accession>A0A016QPH3</accession>
<dbReference type="RefSeq" id="WP_034357939.1">
    <property type="nucleotide sequence ID" value="NZ_JHAC01000033.1"/>
</dbReference>